<dbReference type="STRING" id="1121302.SAMN02745163_02344"/>
<dbReference type="EMBL" id="FQZB01000009">
    <property type="protein sequence ID" value="SHJ64368.1"/>
    <property type="molecule type" value="Genomic_DNA"/>
</dbReference>
<dbReference type="GO" id="GO:0016020">
    <property type="term" value="C:membrane"/>
    <property type="evidence" value="ECO:0007669"/>
    <property type="project" value="TreeGrafter"/>
</dbReference>
<accession>A0A1M6KZF2</accession>
<dbReference type="Pfam" id="PF01522">
    <property type="entry name" value="Polysacc_deac_1"/>
    <property type="match status" value="1"/>
</dbReference>
<protein>
    <submittedName>
        <fullName evidence="2">Polysaccharide deacetylase family sporulation protein PdaB</fullName>
    </submittedName>
</protein>
<name>A0A1M6KZF2_9CLOT</name>
<dbReference type="RefSeq" id="WP_143152487.1">
    <property type="nucleotide sequence ID" value="NZ_FQZB01000009.1"/>
</dbReference>
<dbReference type="CDD" id="cd10917">
    <property type="entry name" value="CE4_NodB_like_6s_7s"/>
    <property type="match status" value="1"/>
</dbReference>
<dbReference type="Gene3D" id="3.20.20.370">
    <property type="entry name" value="Glycoside hydrolase/deacetylase"/>
    <property type="match status" value="1"/>
</dbReference>
<proteinExistence type="predicted"/>
<dbReference type="Proteomes" id="UP000184310">
    <property type="component" value="Unassembled WGS sequence"/>
</dbReference>
<dbReference type="OrthoDB" id="9806342at2"/>
<dbReference type="AlphaFoldDB" id="A0A1M6KZF2"/>
<reference evidence="2 3" key="1">
    <citation type="submission" date="2016-11" db="EMBL/GenBank/DDBJ databases">
        <authorList>
            <person name="Jaros S."/>
            <person name="Januszkiewicz K."/>
            <person name="Wedrychowicz H."/>
        </authorList>
    </citation>
    <scope>NUCLEOTIDE SEQUENCE [LARGE SCALE GENOMIC DNA]</scope>
    <source>
        <strain evidence="2 3">DSM 21758</strain>
    </source>
</reference>
<dbReference type="PANTHER" id="PTHR10587:SF128">
    <property type="entry name" value="POLYSACCHARIDE DEACETYLASE PDAB-RELATED"/>
    <property type="match status" value="1"/>
</dbReference>
<sequence>MRRFKNKVIVFLVFIISVLVSIATSNDFGVSFTKAEHKVMPIYGVDISENAVALTFDVNWADKDYLGDILKILDKHKVKATFFVMGKWVIYPDGNVEKLKAIKDGGHEIGNHSYVHPDFQKIDEKRMKEEVKRTEDIILDKVGVKTILFRCPSGSYNDKAINVVNSLGYKCIHWDVDSVDWKEQGKEIEYNRVIKKIKPGSIILFHNNAKYTPENLDRLLEELNERHYKVLKVSEILYNDKYGINSDGRQYLIK</sequence>
<dbReference type="InterPro" id="IPR050248">
    <property type="entry name" value="Polysacc_deacetylase_ArnD"/>
</dbReference>
<gene>
    <name evidence="2" type="ORF">SAMN02745163_02344</name>
</gene>
<dbReference type="InterPro" id="IPR011330">
    <property type="entry name" value="Glyco_hydro/deAcase_b/a-brl"/>
</dbReference>
<keyword evidence="3" id="KW-1185">Reference proteome</keyword>
<evidence type="ECO:0000313" key="3">
    <source>
        <dbReference type="Proteomes" id="UP000184310"/>
    </source>
</evidence>
<dbReference type="GO" id="GO:0016810">
    <property type="term" value="F:hydrolase activity, acting on carbon-nitrogen (but not peptide) bonds"/>
    <property type="evidence" value="ECO:0007669"/>
    <property type="project" value="InterPro"/>
</dbReference>
<feature type="domain" description="NodB homology" evidence="1">
    <location>
        <begin position="50"/>
        <end position="231"/>
    </location>
</feature>
<dbReference type="PROSITE" id="PS51677">
    <property type="entry name" value="NODB"/>
    <property type="match status" value="1"/>
</dbReference>
<dbReference type="SUPFAM" id="SSF88713">
    <property type="entry name" value="Glycoside hydrolase/deacetylase"/>
    <property type="match status" value="1"/>
</dbReference>
<evidence type="ECO:0000259" key="1">
    <source>
        <dbReference type="PROSITE" id="PS51677"/>
    </source>
</evidence>
<dbReference type="GO" id="GO:0005975">
    <property type="term" value="P:carbohydrate metabolic process"/>
    <property type="evidence" value="ECO:0007669"/>
    <property type="project" value="InterPro"/>
</dbReference>
<organism evidence="2 3">
    <name type="scientific">Clostridium cavendishii DSM 21758</name>
    <dbReference type="NCBI Taxonomy" id="1121302"/>
    <lineage>
        <taxon>Bacteria</taxon>
        <taxon>Bacillati</taxon>
        <taxon>Bacillota</taxon>
        <taxon>Clostridia</taxon>
        <taxon>Eubacteriales</taxon>
        <taxon>Clostridiaceae</taxon>
        <taxon>Clostridium</taxon>
    </lineage>
</organism>
<evidence type="ECO:0000313" key="2">
    <source>
        <dbReference type="EMBL" id="SHJ64368.1"/>
    </source>
</evidence>
<dbReference type="InterPro" id="IPR002509">
    <property type="entry name" value="NODB_dom"/>
</dbReference>
<dbReference type="PANTHER" id="PTHR10587">
    <property type="entry name" value="GLYCOSYL TRANSFERASE-RELATED"/>
    <property type="match status" value="1"/>
</dbReference>